<keyword evidence="3" id="KW-1185">Reference proteome</keyword>
<dbReference type="PANTHER" id="PTHR35046:SF23">
    <property type="entry name" value="NUCLEOTIDYLTRANSFERASE, RIBONUCLEASE H"/>
    <property type="match status" value="1"/>
</dbReference>
<dbReference type="InterPro" id="IPR005162">
    <property type="entry name" value="Retrotrans_gag_dom"/>
</dbReference>
<evidence type="ECO:0000313" key="3">
    <source>
        <dbReference type="Proteomes" id="UP000235145"/>
    </source>
</evidence>
<evidence type="ECO:0000313" key="2">
    <source>
        <dbReference type="EMBL" id="KAJ0220481.1"/>
    </source>
</evidence>
<dbReference type="Pfam" id="PF03732">
    <property type="entry name" value="Retrotrans_gag"/>
    <property type="match status" value="1"/>
</dbReference>
<reference evidence="2 3" key="1">
    <citation type="journal article" date="2017" name="Nat. Commun.">
        <title>Genome assembly with in vitro proximity ligation data and whole-genome triplication in lettuce.</title>
        <authorList>
            <person name="Reyes-Chin-Wo S."/>
            <person name="Wang Z."/>
            <person name="Yang X."/>
            <person name="Kozik A."/>
            <person name="Arikit S."/>
            <person name="Song C."/>
            <person name="Xia L."/>
            <person name="Froenicke L."/>
            <person name="Lavelle D.O."/>
            <person name="Truco M.J."/>
            <person name="Xia R."/>
            <person name="Zhu S."/>
            <person name="Xu C."/>
            <person name="Xu H."/>
            <person name="Xu X."/>
            <person name="Cox K."/>
            <person name="Korf I."/>
            <person name="Meyers B.C."/>
            <person name="Michelmore R.W."/>
        </authorList>
    </citation>
    <scope>NUCLEOTIDE SEQUENCE [LARGE SCALE GENOMIC DNA]</scope>
    <source>
        <strain evidence="3">cv. Salinas</strain>
        <tissue evidence="2">Seedlings</tissue>
    </source>
</reference>
<evidence type="ECO:0000259" key="1">
    <source>
        <dbReference type="Pfam" id="PF03732"/>
    </source>
</evidence>
<dbReference type="EMBL" id="NBSK02000002">
    <property type="protein sequence ID" value="KAJ0220481.1"/>
    <property type="molecule type" value="Genomic_DNA"/>
</dbReference>
<feature type="domain" description="Retrotransposon gag" evidence="1">
    <location>
        <begin position="40"/>
        <end position="122"/>
    </location>
</feature>
<organism evidence="2 3">
    <name type="scientific">Lactuca sativa</name>
    <name type="common">Garden lettuce</name>
    <dbReference type="NCBI Taxonomy" id="4236"/>
    <lineage>
        <taxon>Eukaryota</taxon>
        <taxon>Viridiplantae</taxon>
        <taxon>Streptophyta</taxon>
        <taxon>Embryophyta</taxon>
        <taxon>Tracheophyta</taxon>
        <taxon>Spermatophyta</taxon>
        <taxon>Magnoliopsida</taxon>
        <taxon>eudicotyledons</taxon>
        <taxon>Gunneridae</taxon>
        <taxon>Pentapetalae</taxon>
        <taxon>asterids</taxon>
        <taxon>campanulids</taxon>
        <taxon>Asterales</taxon>
        <taxon>Asteraceae</taxon>
        <taxon>Cichorioideae</taxon>
        <taxon>Cichorieae</taxon>
        <taxon>Lactucinae</taxon>
        <taxon>Lactuca</taxon>
    </lineage>
</organism>
<comment type="caution">
    <text evidence="2">The sequence shown here is derived from an EMBL/GenBank/DDBJ whole genome shotgun (WGS) entry which is preliminary data.</text>
</comment>
<sequence>MKIEIPEFDGKAHPDYFIDWLSTIERVFDLKDILDALKVKLVAIKLMKSASLWWEHMKKQRQQENKSKIETWSKMKKLLHGKFLPVNHHQEAFLDHHSLVQKASSVEDFIVEFDQLRMRIGRLNKFGGSK</sequence>
<dbReference type="AlphaFoldDB" id="A0A9R1WDA2"/>
<proteinExistence type="predicted"/>
<accession>A0A9R1WDA2</accession>
<name>A0A9R1WDA2_LACSA</name>
<protein>
    <recommendedName>
        <fullName evidence="1">Retrotransposon gag domain-containing protein</fullName>
    </recommendedName>
</protein>
<dbReference type="PANTHER" id="PTHR35046">
    <property type="entry name" value="ZINC KNUCKLE (CCHC-TYPE) FAMILY PROTEIN"/>
    <property type="match status" value="1"/>
</dbReference>
<gene>
    <name evidence="2" type="ORF">LSAT_V11C200051630</name>
</gene>
<dbReference type="Proteomes" id="UP000235145">
    <property type="component" value="Unassembled WGS sequence"/>
</dbReference>